<dbReference type="PROSITE" id="PS51704">
    <property type="entry name" value="GP_PDE"/>
    <property type="match status" value="1"/>
</dbReference>
<accession>A0ABY0BU30</accession>
<organism evidence="3 4">
    <name type="scientific">Aliidiomarina maris</name>
    <dbReference type="NCBI Taxonomy" id="531312"/>
    <lineage>
        <taxon>Bacteria</taxon>
        <taxon>Pseudomonadati</taxon>
        <taxon>Pseudomonadota</taxon>
        <taxon>Gammaproteobacteria</taxon>
        <taxon>Alteromonadales</taxon>
        <taxon>Idiomarinaceae</taxon>
        <taxon>Aliidiomarina</taxon>
    </lineage>
</organism>
<dbReference type="PANTHER" id="PTHR46211:SF14">
    <property type="entry name" value="GLYCEROPHOSPHODIESTER PHOSPHODIESTERASE"/>
    <property type="match status" value="1"/>
</dbReference>
<evidence type="ECO:0000313" key="3">
    <source>
        <dbReference type="EMBL" id="RUO27652.1"/>
    </source>
</evidence>
<name>A0ABY0BU30_9GAMM</name>
<dbReference type="Proteomes" id="UP000287865">
    <property type="component" value="Unassembled WGS sequence"/>
</dbReference>
<reference evidence="3 4" key="1">
    <citation type="journal article" date="2018" name="Front. Microbiol.">
        <title>Genome-Based Analysis Reveals the Taxonomy and Diversity of the Family Idiomarinaceae.</title>
        <authorList>
            <person name="Liu Y."/>
            <person name="Lai Q."/>
            <person name="Shao Z."/>
        </authorList>
    </citation>
    <scope>NUCLEOTIDE SEQUENCE [LARGE SCALE GENOMIC DNA]</scope>
    <source>
        <strain evidence="3 4">CF12-14</strain>
    </source>
</reference>
<dbReference type="InterPro" id="IPR017946">
    <property type="entry name" value="PLC-like_Pdiesterase_TIM-brl"/>
</dbReference>
<dbReference type="SUPFAM" id="SSF51695">
    <property type="entry name" value="PLC-like phosphodiesterases"/>
    <property type="match status" value="1"/>
</dbReference>
<proteinExistence type="predicted"/>
<dbReference type="Pfam" id="PF03009">
    <property type="entry name" value="GDPD"/>
    <property type="match status" value="1"/>
</dbReference>
<gene>
    <name evidence="3" type="ORF">CWE07_03250</name>
</gene>
<evidence type="ECO:0000313" key="4">
    <source>
        <dbReference type="Proteomes" id="UP000287865"/>
    </source>
</evidence>
<dbReference type="PANTHER" id="PTHR46211">
    <property type="entry name" value="GLYCEROPHOSPHORYL DIESTER PHOSPHODIESTERASE"/>
    <property type="match status" value="1"/>
</dbReference>
<feature type="domain" description="GP-PDE" evidence="2">
    <location>
        <begin position="36"/>
        <end position="276"/>
    </location>
</feature>
<feature type="region of interest" description="Disordered" evidence="1">
    <location>
        <begin position="1"/>
        <end position="20"/>
    </location>
</feature>
<evidence type="ECO:0000259" key="2">
    <source>
        <dbReference type="PROSITE" id="PS51704"/>
    </source>
</evidence>
<dbReference type="EMBL" id="PIPK01000002">
    <property type="protein sequence ID" value="RUO27652.1"/>
    <property type="molecule type" value="Genomic_DNA"/>
</dbReference>
<dbReference type="Gene3D" id="3.20.20.190">
    <property type="entry name" value="Phosphatidylinositol (PI) phosphodiesterase"/>
    <property type="match status" value="1"/>
</dbReference>
<keyword evidence="4" id="KW-1185">Reference proteome</keyword>
<dbReference type="InterPro" id="IPR030395">
    <property type="entry name" value="GP_PDE_dom"/>
</dbReference>
<evidence type="ECO:0000256" key="1">
    <source>
        <dbReference type="SAM" id="MobiDB-lite"/>
    </source>
</evidence>
<protein>
    <recommendedName>
        <fullName evidence="2">GP-PDE domain-containing protein</fullName>
    </recommendedName>
</protein>
<sequence>MSASRSDAAAHCLPPSDVERQTKPAHDVLNRVLPMTTWISHRGYTKHATENTAQAFDDAVALGFDHLETDLRTTRDGHIVLCHDPELSRISAAQTKVSDLTRSELEALKLIQGEPLLFFDEFLDRYAHLNWILDIKPDSAEATIAGLQTWLKHPQGETFLRQQVRFLMWQPAHEQQLQQVLDNAFCLARDKACVRAGVSALVGLPALGVVEHGVYAVPPKLGGVPVLSAGLVKRYHKLSAKVIGYLPESEAEHQQALDAGVDELLTNHAHLIQSLGKTAD</sequence>
<comment type="caution">
    <text evidence="3">The sequence shown here is derived from an EMBL/GenBank/DDBJ whole genome shotgun (WGS) entry which is preliminary data.</text>
</comment>